<evidence type="ECO:0000256" key="12">
    <source>
        <dbReference type="ARBA" id="ARBA00049645"/>
    </source>
</evidence>
<evidence type="ECO:0000256" key="1">
    <source>
        <dbReference type="ARBA" id="ARBA00001974"/>
    </source>
</evidence>
<dbReference type="Pfam" id="PF00561">
    <property type="entry name" value="Abhydrolase_1"/>
    <property type="match status" value="1"/>
</dbReference>
<dbReference type="Gene3D" id="3.40.50.1820">
    <property type="entry name" value="alpha/beta hydrolase"/>
    <property type="match status" value="1"/>
</dbReference>
<evidence type="ECO:0000256" key="7">
    <source>
        <dbReference type="ARBA" id="ARBA00023098"/>
    </source>
</evidence>
<evidence type="ECO:0000256" key="10">
    <source>
        <dbReference type="ARBA" id="ARBA00023235"/>
    </source>
</evidence>
<evidence type="ECO:0000256" key="14">
    <source>
        <dbReference type="ARBA" id="ARBA00049744"/>
    </source>
</evidence>
<keyword evidence="3" id="KW-0153">Cholesterol metabolism</keyword>
<dbReference type="SUPFAM" id="SSF53474">
    <property type="entry name" value="alpha/beta-Hydrolases"/>
    <property type="match status" value="1"/>
</dbReference>
<evidence type="ECO:0000256" key="11">
    <source>
        <dbReference type="ARBA" id="ARBA00038856"/>
    </source>
</evidence>
<evidence type="ECO:0000256" key="9">
    <source>
        <dbReference type="ARBA" id="ARBA00023221"/>
    </source>
</evidence>
<keyword evidence="5" id="KW-0274">FAD</keyword>
<dbReference type="InterPro" id="IPR029058">
    <property type="entry name" value="AB_hydrolase_fold"/>
</dbReference>
<name>A0ABT8S383_9BURK</name>
<evidence type="ECO:0000256" key="3">
    <source>
        <dbReference type="ARBA" id="ARBA00022548"/>
    </source>
</evidence>
<proteinExistence type="inferred from homology"/>
<sequence>MMKRIARPLSELASHYTVVVVGSGYGAGVAASRLARAGQSVCVLERGREILPGDYPDDMAGARADMQVDGARGKLGAADGLYNLHLNDDMLAMVGCGLGGTSLINANVALEIDPRLFEATPWPAPFRNDPALLDPYIARARRMLDPSPYPDDYPPLNKLQALEKSARAMKRPFERPPIAVNFADQLNPFGVPQPRCTLCGDCTSGCNVGAKNTTLMNYLPDAANHGAEIFTGARVSHVERDGERWRVVFDPVALRGERAPAADAPRSVTADIVMLGAGALGSTEILLRSRERGLALSDRLGTRFSGNGDVLALGYDNDWQASTGAAGNTVRSPINGVGTGRNKLAPADLPGPCITGVIDLRDAPEVGDGLVIEEGVIPGALASMLTPALFFADAMTGGEFAYGAAQAKSRLQDAQAMGEAVQHPGELAAAAYGGAVARTQTYLVMSVDDAGGRLHLQDDRLRIDWPGAGTRPVIAKDHQWLRAANEAVQGQFIPNPLWSEPLGHKLITVHPLGGCGMGDSAADGVVDHQGRVFAGRDGQAVHEGLLVCDGAVLPGAAGVNPLLTISALAERACQLLCDRRGWTLDLGMAPRGPMPASTGAGAPPSGLLRRAIDKVEAGAVELAKEAIGALIRKDPALLSPSFQFTETMHGWISTDAVLPRTGPQQRLASDYEVACAWGKARGQAMRFDLTIHTADLHQMVSDPTHPATISGSVTCPALWSEPMPVASGVFHLLPADAQRVETWTMTYEMVLRRGDSRLRFKGHKVLHQRPGASPWTDTTTLFVRVYDGDGMAGRMVAQGILTLDLEDLLWQASTVEVKPPASLPGVLEAHVPAAERAIASAYLARFGAFFGMTLFRAYGGLLADLHNFPALDLAQLPRRALRAPAPVAHSVEVGDGFRIRLTRYAGGTLGPVVLAPGFSVRASSFATDTVDQNLVEALCARGYDVWLFDYRASPDSGSPIAPYTIDDIARTDWPAAVRFILQATGAADLQAIAHCVGSMSLLMALLDGMTGVRSLVSSQLTLHPVTGWLNDAKADIGLARVLESYAPLDGRFDSVPGSTELDREIDTLAFKVPVPDGEQCNNPLCHRVFSIFGASYAHAQLNHATHTALAEMFGSVALHPFEHLSLIMQRAKAVDSAGRDVYVTPANAPRLALPICFVAGADNQLFFPEGSLRTQAWLSRLNDPSLYTRHVFEGYAHMDLFVGRNAARDVFPTLIAQLESVSPAAR</sequence>
<keyword evidence="19" id="KW-0378">Hydrolase</keyword>
<keyword evidence="8" id="KW-1207">Sterol metabolism</keyword>
<evidence type="ECO:0000313" key="19">
    <source>
        <dbReference type="EMBL" id="MDO1532432.1"/>
    </source>
</evidence>
<dbReference type="EC" id="5.3.3.1" evidence="11"/>
<gene>
    <name evidence="19" type="ORF">Q2T77_09040</name>
</gene>
<dbReference type="PANTHER" id="PTHR47470:SF1">
    <property type="entry name" value="FAD-DEPENDENT OXIDOREDUCTASE 2 FAD BINDING DOMAIN-CONTAINING PROTEIN"/>
    <property type="match status" value="1"/>
</dbReference>
<dbReference type="InterPro" id="IPR036188">
    <property type="entry name" value="FAD/NAD-bd_sf"/>
</dbReference>
<organism evidence="19 20">
    <name type="scientific">Variovorax ginsengisoli</name>
    <dbReference type="NCBI Taxonomy" id="363844"/>
    <lineage>
        <taxon>Bacteria</taxon>
        <taxon>Pseudomonadati</taxon>
        <taxon>Pseudomonadota</taxon>
        <taxon>Betaproteobacteria</taxon>
        <taxon>Burkholderiales</taxon>
        <taxon>Comamonadaceae</taxon>
        <taxon>Variovorax</taxon>
    </lineage>
</organism>
<comment type="pathway">
    <text evidence="12">Steroid metabolism; cholesterol degradation.</text>
</comment>
<evidence type="ECO:0000256" key="13">
    <source>
        <dbReference type="ARBA" id="ARBA00049723"/>
    </source>
</evidence>
<dbReference type="InterPro" id="IPR007867">
    <property type="entry name" value="GMC_OxRtase_C"/>
</dbReference>
<dbReference type="InterPro" id="IPR000073">
    <property type="entry name" value="AB_hydrolase_1"/>
</dbReference>
<evidence type="ECO:0000256" key="4">
    <source>
        <dbReference type="ARBA" id="ARBA00022630"/>
    </source>
</evidence>
<keyword evidence="10" id="KW-0413">Isomerase</keyword>
<protein>
    <recommendedName>
        <fullName evidence="14">Cholesterol oxidase</fullName>
        <ecNumber evidence="13">1.1.3.6</ecNumber>
        <ecNumber evidence="11">5.3.3.1</ecNumber>
    </recommendedName>
    <alternativeName>
        <fullName evidence="15">Cholesterol isomerase</fullName>
    </alternativeName>
</protein>
<dbReference type="Proteomes" id="UP001169027">
    <property type="component" value="Unassembled WGS sequence"/>
</dbReference>
<evidence type="ECO:0000256" key="6">
    <source>
        <dbReference type="ARBA" id="ARBA00023002"/>
    </source>
</evidence>
<evidence type="ECO:0000259" key="16">
    <source>
        <dbReference type="Pfam" id="PF00561"/>
    </source>
</evidence>
<dbReference type="RefSeq" id="WP_301807088.1">
    <property type="nucleotide sequence ID" value="NZ_JAUJZH010000005.1"/>
</dbReference>
<dbReference type="InterPro" id="IPR000172">
    <property type="entry name" value="GMC_OxRdtase_N"/>
</dbReference>
<keyword evidence="9" id="KW-0753">Steroid metabolism</keyword>
<comment type="cofactor">
    <cofactor evidence="1">
        <name>FAD</name>
        <dbReference type="ChEBI" id="CHEBI:57692"/>
    </cofactor>
</comment>
<comment type="caution">
    <text evidence="19">The sequence shown here is derived from an EMBL/GenBank/DDBJ whole genome shotgun (WGS) entry which is preliminary data.</text>
</comment>
<keyword evidence="4" id="KW-0285">Flavoprotein</keyword>
<feature type="domain" description="AB hydrolase-1" evidence="16">
    <location>
        <begin position="911"/>
        <end position="1029"/>
    </location>
</feature>
<comment type="similarity">
    <text evidence="2">Belongs to the GMC oxidoreductase family.</text>
</comment>
<keyword evidence="7" id="KW-0443">Lipid metabolism</keyword>
<reference evidence="19" key="1">
    <citation type="submission" date="2023-06" db="EMBL/GenBank/DDBJ databases">
        <authorList>
            <person name="Jiang Y."/>
            <person name="Liu Q."/>
        </authorList>
    </citation>
    <scope>NUCLEOTIDE SEQUENCE</scope>
    <source>
        <strain evidence="19">CGMCC 1.12090</strain>
    </source>
</reference>
<keyword evidence="6" id="KW-0560">Oxidoreductase</keyword>
<evidence type="ECO:0000256" key="15">
    <source>
        <dbReference type="ARBA" id="ARBA00049778"/>
    </source>
</evidence>
<keyword evidence="20" id="KW-1185">Reference proteome</keyword>
<feature type="domain" description="Glucose-methanol-choline oxidoreductase C-terminal" evidence="18">
    <location>
        <begin position="508"/>
        <end position="569"/>
    </location>
</feature>
<dbReference type="EMBL" id="JAUKVY010000005">
    <property type="protein sequence ID" value="MDO1532432.1"/>
    <property type="molecule type" value="Genomic_DNA"/>
</dbReference>
<dbReference type="Pfam" id="PF00732">
    <property type="entry name" value="GMC_oxred_N"/>
    <property type="match status" value="1"/>
</dbReference>
<dbReference type="EC" id="1.1.3.6" evidence="13"/>
<dbReference type="GO" id="GO:0016787">
    <property type="term" value="F:hydrolase activity"/>
    <property type="evidence" value="ECO:0007669"/>
    <property type="project" value="UniProtKB-KW"/>
</dbReference>
<dbReference type="InterPro" id="IPR052542">
    <property type="entry name" value="Cholesterol_Oxidase"/>
</dbReference>
<dbReference type="Gene3D" id="3.50.50.60">
    <property type="entry name" value="FAD/NAD(P)-binding domain"/>
    <property type="match status" value="3"/>
</dbReference>
<feature type="domain" description="Glucose-methanol-choline oxidoreductase N-terminal" evidence="17">
    <location>
        <begin position="87"/>
        <end position="289"/>
    </location>
</feature>
<evidence type="ECO:0000259" key="17">
    <source>
        <dbReference type="Pfam" id="PF00732"/>
    </source>
</evidence>
<dbReference type="SUPFAM" id="SSF51905">
    <property type="entry name" value="FAD/NAD(P)-binding domain"/>
    <property type="match status" value="1"/>
</dbReference>
<dbReference type="Pfam" id="PF05199">
    <property type="entry name" value="GMC_oxred_C"/>
    <property type="match status" value="1"/>
</dbReference>
<evidence type="ECO:0000313" key="20">
    <source>
        <dbReference type="Proteomes" id="UP001169027"/>
    </source>
</evidence>
<evidence type="ECO:0000256" key="8">
    <source>
        <dbReference type="ARBA" id="ARBA00023166"/>
    </source>
</evidence>
<evidence type="ECO:0000256" key="5">
    <source>
        <dbReference type="ARBA" id="ARBA00022827"/>
    </source>
</evidence>
<evidence type="ECO:0000256" key="2">
    <source>
        <dbReference type="ARBA" id="ARBA00010790"/>
    </source>
</evidence>
<evidence type="ECO:0000259" key="18">
    <source>
        <dbReference type="Pfam" id="PF05199"/>
    </source>
</evidence>
<dbReference type="PANTHER" id="PTHR47470">
    <property type="entry name" value="CHOLESTEROL OXIDASE"/>
    <property type="match status" value="1"/>
</dbReference>
<accession>A0ABT8S383</accession>